<keyword evidence="3" id="KW-0732">Signal</keyword>
<organism evidence="4">
    <name type="scientific">Entomoneis paludosa</name>
    <dbReference type="NCBI Taxonomy" id="265537"/>
    <lineage>
        <taxon>Eukaryota</taxon>
        <taxon>Sar</taxon>
        <taxon>Stramenopiles</taxon>
        <taxon>Ochrophyta</taxon>
        <taxon>Bacillariophyta</taxon>
        <taxon>Bacillariophyceae</taxon>
        <taxon>Bacillariophycidae</taxon>
        <taxon>Entomoneidaceae</taxon>
        <taxon>Entomoneis</taxon>
    </lineage>
</organism>
<proteinExistence type="predicted"/>
<feature type="coiled-coil region" evidence="1">
    <location>
        <begin position="84"/>
        <end position="111"/>
    </location>
</feature>
<evidence type="ECO:0000256" key="3">
    <source>
        <dbReference type="SAM" id="SignalP"/>
    </source>
</evidence>
<evidence type="ECO:0000256" key="1">
    <source>
        <dbReference type="SAM" id="Coils"/>
    </source>
</evidence>
<reference evidence="4" key="1">
    <citation type="submission" date="2021-01" db="EMBL/GenBank/DDBJ databases">
        <authorList>
            <person name="Corre E."/>
            <person name="Pelletier E."/>
            <person name="Niang G."/>
            <person name="Scheremetjew M."/>
            <person name="Finn R."/>
            <person name="Kale V."/>
            <person name="Holt S."/>
            <person name="Cochrane G."/>
            <person name="Meng A."/>
            <person name="Brown T."/>
            <person name="Cohen L."/>
        </authorList>
    </citation>
    <scope>NUCLEOTIDE SEQUENCE</scope>
    <source>
        <strain evidence="4">CCMP125</strain>
    </source>
</reference>
<dbReference type="AlphaFoldDB" id="A0A7S3DNU3"/>
<evidence type="ECO:0008006" key="5">
    <source>
        <dbReference type="Google" id="ProtNLM"/>
    </source>
</evidence>
<dbReference type="InterPro" id="IPR013783">
    <property type="entry name" value="Ig-like_fold"/>
</dbReference>
<keyword evidence="1" id="KW-0175">Coiled coil</keyword>
<accession>A0A7S3DNU3</accession>
<feature type="chain" id="PRO_5031310459" description="Fibronectin type-III domain-containing protein" evidence="3">
    <location>
        <begin position="20"/>
        <end position="258"/>
    </location>
</feature>
<keyword evidence="2" id="KW-0472">Membrane</keyword>
<keyword evidence="2" id="KW-0812">Transmembrane</keyword>
<keyword evidence="2" id="KW-1133">Transmembrane helix</keyword>
<dbReference type="EMBL" id="HBHT01016023">
    <property type="protein sequence ID" value="CAD9962830.1"/>
    <property type="molecule type" value="Transcribed_RNA"/>
</dbReference>
<protein>
    <recommendedName>
        <fullName evidence="5">Fibronectin type-III domain-containing protein</fullName>
    </recommendedName>
</protein>
<name>A0A7S3DNU3_9STRA</name>
<evidence type="ECO:0000256" key="2">
    <source>
        <dbReference type="SAM" id="Phobius"/>
    </source>
</evidence>
<evidence type="ECO:0000313" key="4">
    <source>
        <dbReference type="EMBL" id="CAD9962830.1"/>
    </source>
</evidence>
<feature type="transmembrane region" description="Helical" evidence="2">
    <location>
        <begin position="233"/>
        <end position="254"/>
    </location>
</feature>
<feature type="signal peptide" evidence="3">
    <location>
        <begin position="1"/>
        <end position="19"/>
    </location>
</feature>
<dbReference type="PROSITE" id="PS51257">
    <property type="entry name" value="PROKAR_LIPOPROTEIN"/>
    <property type="match status" value="1"/>
</dbReference>
<sequence>MKITLTYTILASCACMASAFAPVQPRSMNNVFCVKKSNTKMFMSEESIDEEVERMVQEEVATKQKISNLRNANGVEYAPWMNISKEDEQKIRAMMRDKAEARRRRQLQEQDVQGALLNDSQAQELSGTGLRSKIVDGNCVELEWATNREASTDGFVIKRRAAKTPDFEVIASYETYGPLASKGIDGGVYRFMDEDLAPGGYFYRVTECESNGAENDLSQCLVEIQTEEEQRGAVIAAAAVGIVLVGLVVAGSLLDPIQ</sequence>
<gene>
    <name evidence="4" type="ORF">APAL1065_LOCUS10688</name>
</gene>
<dbReference type="Gene3D" id="2.60.40.10">
    <property type="entry name" value="Immunoglobulins"/>
    <property type="match status" value="1"/>
</dbReference>